<proteinExistence type="predicted"/>
<reference evidence="2" key="1">
    <citation type="journal article" date="2019" name="Int. J. Syst. Evol. Microbiol.">
        <title>The Global Catalogue of Microorganisms (GCM) 10K type strain sequencing project: providing services to taxonomists for standard genome sequencing and annotation.</title>
        <authorList>
            <consortium name="The Broad Institute Genomics Platform"/>
            <consortium name="The Broad Institute Genome Sequencing Center for Infectious Disease"/>
            <person name="Wu L."/>
            <person name="Ma J."/>
        </authorList>
    </citation>
    <scope>NUCLEOTIDE SEQUENCE [LARGE SCALE GENOMIC DNA]</scope>
    <source>
        <strain evidence="2">JCM 11136</strain>
    </source>
</reference>
<keyword evidence="2" id="KW-1185">Reference proteome</keyword>
<dbReference type="Pfam" id="PF05133">
    <property type="entry name" value="SPP1_portal"/>
    <property type="match status" value="1"/>
</dbReference>
<accession>A0ABP4BSN1</accession>
<gene>
    <name evidence="1" type="ORF">GCM10009560_77920</name>
</gene>
<evidence type="ECO:0000313" key="2">
    <source>
        <dbReference type="Proteomes" id="UP001501578"/>
    </source>
</evidence>
<comment type="caution">
    <text evidence="1">The sequence shown here is derived from an EMBL/GenBank/DDBJ whole genome shotgun (WGS) entry which is preliminary data.</text>
</comment>
<dbReference type="EMBL" id="BAAAHQ010000064">
    <property type="protein sequence ID" value="GAA0954199.1"/>
    <property type="molecule type" value="Genomic_DNA"/>
</dbReference>
<dbReference type="Proteomes" id="UP001501578">
    <property type="component" value="Unassembled WGS sequence"/>
</dbReference>
<evidence type="ECO:0008006" key="3">
    <source>
        <dbReference type="Google" id="ProtNLM"/>
    </source>
</evidence>
<name>A0ABP4BSN1_9ACTN</name>
<protein>
    <recommendedName>
        <fullName evidence="3">Phage portal protein</fullName>
    </recommendedName>
</protein>
<sequence length="522" mass="57589">MAVPLPDRDMDWPPPHTRQENKLYAQWGAWYSGDPDRLAQVYGAGVTPGLGLDLKGWDRPLQYAGGVVGRVARWFWGSPIPAGQSRSTKLHVPIAADISATSADLLFSEPPTLRVSGKKGQARLDRVLADGGVYSMLLESAEIGSAYGGVYLRVGWNSEIADYPILDLVPADAAVPEFANNRLGAVTFWKVVHEEEKAVWRHLERHEQGRIYHGLYRGDRERLGMQVPLEDHPETAGFAEIVDAEGGLDTGYDKGLLTYYVPNIKPHRLLRGTSLGRSDYSGVEPLMDALDETYTSWMRDLRLGKGRIIVPEVYLANTGRGRGSTWDPDREVYSGLGMMPPANGGPSMITISQFDIRVAEHKETARTLLAQILRGAGYSVQSFGEAGEGQAATATEIHSRERKSFVTRGKKLNYWTPALAWLAEALLSIDLAVFGTKVVAEKATIEWPDGVMPDPESLSRTLDMLTRAQSASVDTRVRMLHPDWDDGQVKAEVRRLRDELGLNLPDPAELNETYVPGDGDDD</sequence>
<evidence type="ECO:0000313" key="1">
    <source>
        <dbReference type="EMBL" id="GAA0954199.1"/>
    </source>
</evidence>
<dbReference type="InterPro" id="IPR021145">
    <property type="entry name" value="Portal_protein_SPP1_Gp6-like"/>
</dbReference>
<organism evidence="1 2">
    <name type="scientific">Nonomuraea longicatena</name>
    <dbReference type="NCBI Taxonomy" id="83682"/>
    <lineage>
        <taxon>Bacteria</taxon>
        <taxon>Bacillati</taxon>
        <taxon>Actinomycetota</taxon>
        <taxon>Actinomycetes</taxon>
        <taxon>Streptosporangiales</taxon>
        <taxon>Streptosporangiaceae</taxon>
        <taxon>Nonomuraea</taxon>
    </lineage>
</organism>